<dbReference type="Proteomes" id="UP001276854">
    <property type="component" value="Unassembled WGS sequence"/>
</dbReference>
<comment type="caution">
    <text evidence="2">The sequence shown here is derived from an EMBL/GenBank/DDBJ whole genome shotgun (WGS) entry which is preliminary data.</text>
</comment>
<dbReference type="SUPFAM" id="SSF55729">
    <property type="entry name" value="Acyl-CoA N-acyltransferases (Nat)"/>
    <property type="match status" value="1"/>
</dbReference>
<organism evidence="2 3">
    <name type="scientific">Clostridium boliviensis</name>
    <dbReference type="NCBI Taxonomy" id="318465"/>
    <lineage>
        <taxon>Bacteria</taxon>
        <taxon>Bacillati</taxon>
        <taxon>Bacillota</taxon>
        <taxon>Clostridia</taxon>
        <taxon>Eubacteriales</taxon>
        <taxon>Clostridiaceae</taxon>
        <taxon>Clostridium</taxon>
    </lineage>
</organism>
<dbReference type="InterPro" id="IPR000182">
    <property type="entry name" value="GNAT_dom"/>
</dbReference>
<sequence>MVIKKIGENKKEEALELVLRGFMKYEAPDYADEGVETFKRTVVYNEDYIERIIMYGAYINDKIVGVIATRNSGSHIALFFVDGQYHRKGIGKRLFQTVLEQSTADELTVNSSPYAQEVYHHLGFEDTASEQVTDGIRYIPMTYKKNTSDIASFIQMLEYKDTSIAYKTLQELERISDETGSVYAHIGKFINMISSDKYVVRVRGFRLFCKQAKWDRNNILDENIDAALHILNDEKPTAVRQALAALSDVIRYKPDLRETVKKAVYEINYLRYKDTMHSLIAKDIRVVLDLIKEIGEC</sequence>
<dbReference type="SUPFAM" id="SSF48371">
    <property type="entry name" value="ARM repeat"/>
    <property type="match status" value="1"/>
</dbReference>
<keyword evidence="3" id="KW-1185">Reference proteome</keyword>
<name>A0ABU4GQ33_9CLOT</name>
<dbReference type="Gene3D" id="3.40.630.30">
    <property type="match status" value="1"/>
</dbReference>
<dbReference type="InterPro" id="IPR016181">
    <property type="entry name" value="Acyl_CoA_acyltransferase"/>
</dbReference>
<gene>
    <name evidence="2" type="ORF">RZO55_12155</name>
</gene>
<evidence type="ECO:0000313" key="2">
    <source>
        <dbReference type="EMBL" id="MDW2798327.1"/>
    </source>
</evidence>
<accession>A0ABU4GQ33</accession>
<dbReference type="PANTHER" id="PTHR43451:SF1">
    <property type="entry name" value="ACETYLTRANSFERASE"/>
    <property type="match status" value="1"/>
</dbReference>
<dbReference type="Pfam" id="PF13673">
    <property type="entry name" value="Acetyltransf_10"/>
    <property type="match status" value="1"/>
</dbReference>
<evidence type="ECO:0000259" key="1">
    <source>
        <dbReference type="PROSITE" id="PS51186"/>
    </source>
</evidence>
<dbReference type="PANTHER" id="PTHR43451">
    <property type="entry name" value="ACETYLTRANSFERASE (GNAT) FAMILY PROTEIN"/>
    <property type="match status" value="1"/>
</dbReference>
<keyword evidence="2" id="KW-0808">Transferase</keyword>
<dbReference type="EMBL" id="JAWONS010000186">
    <property type="protein sequence ID" value="MDW2798327.1"/>
    <property type="molecule type" value="Genomic_DNA"/>
</dbReference>
<keyword evidence="2" id="KW-0012">Acyltransferase</keyword>
<reference evidence="2 3" key="1">
    <citation type="submission" date="2023-10" db="EMBL/GenBank/DDBJ databases">
        <title>A novel Glycoside Hydrolase 43-Like Enzyme from Clostrdium boliviensis is an Endo-xylanase, and a Candidate for Xylooligosaccharides Production from Different Xylan Substrates.</title>
        <authorList>
            <person name="Alvarez M.T."/>
            <person name="Rocabado-Villegas L.R."/>
            <person name="Salas-Veizaga D.M."/>
            <person name="Linares-Pasten J.A."/>
            <person name="Gudmundsdottir E.E."/>
            <person name="Hreggvidsson G.O."/>
            <person name="Adlercreutz P."/>
            <person name="Nordberg Karlsson E."/>
        </authorList>
    </citation>
    <scope>NUCLEOTIDE SEQUENCE [LARGE SCALE GENOMIC DNA]</scope>
    <source>
        <strain evidence="2 3">E-1</strain>
    </source>
</reference>
<feature type="domain" description="N-acetyltransferase" evidence="1">
    <location>
        <begin position="1"/>
        <end position="146"/>
    </location>
</feature>
<protein>
    <submittedName>
        <fullName evidence="2">GNAT family N-acetyltransferase</fullName>
        <ecNumber evidence="2">2.3.1.-</ecNumber>
    </submittedName>
</protein>
<dbReference type="CDD" id="cd04301">
    <property type="entry name" value="NAT_SF"/>
    <property type="match status" value="1"/>
</dbReference>
<dbReference type="InterPro" id="IPR016024">
    <property type="entry name" value="ARM-type_fold"/>
</dbReference>
<dbReference type="EC" id="2.3.1.-" evidence="2"/>
<dbReference type="RefSeq" id="WP_318064567.1">
    <property type="nucleotide sequence ID" value="NZ_JAWONS010000186.1"/>
</dbReference>
<evidence type="ECO:0000313" key="3">
    <source>
        <dbReference type="Proteomes" id="UP001276854"/>
    </source>
</evidence>
<proteinExistence type="predicted"/>
<dbReference type="InterPro" id="IPR052564">
    <property type="entry name" value="N-acetyltrans/Recomb-assoc"/>
</dbReference>
<dbReference type="GO" id="GO:0016746">
    <property type="term" value="F:acyltransferase activity"/>
    <property type="evidence" value="ECO:0007669"/>
    <property type="project" value="UniProtKB-KW"/>
</dbReference>
<dbReference type="PROSITE" id="PS51186">
    <property type="entry name" value="GNAT"/>
    <property type="match status" value="1"/>
</dbReference>